<accession>A0A3P6CA65</accession>
<dbReference type="EMBL" id="LS974620">
    <property type="protein sequence ID" value="CAG7905778.1"/>
    <property type="molecule type" value="Genomic_DNA"/>
</dbReference>
<feature type="non-terminal residue" evidence="2">
    <location>
        <position position="1"/>
    </location>
</feature>
<name>A0A3P6CA65_BRACM</name>
<evidence type="ECO:0000313" key="1">
    <source>
        <dbReference type="EMBL" id="CAG7905778.1"/>
    </source>
</evidence>
<proteinExistence type="predicted"/>
<dbReference type="Gramene" id="A04p06790.2_BraZ1">
    <property type="protein sequence ID" value="A04p06790.2_BraZ1.CDS"/>
    <property type="gene ID" value="A04g06790.2_BraZ1"/>
</dbReference>
<evidence type="ECO:0000313" key="2">
    <source>
        <dbReference type="EMBL" id="VDD11160.1"/>
    </source>
</evidence>
<dbReference type="EMBL" id="LR031576">
    <property type="protein sequence ID" value="VDD11160.1"/>
    <property type="molecule type" value="Genomic_DNA"/>
</dbReference>
<organism evidence="2">
    <name type="scientific">Brassica campestris</name>
    <name type="common">Field mustard</name>
    <dbReference type="NCBI Taxonomy" id="3711"/>
    <lineage>
        <taxon>Eukaryota</taxon>
        <taxon>Viridiplantae</taxon>
        <taxon>Streptophyta</taxon>
        <taxon>Embryophyta</taxon>
        <taxon>Tracheophyta</taxon>
        <taxon>Spermatophyta</taxon>
        <taxon>Magnoliopsida</taxon>
        <taxon>eudicotyledons</taxon>
        <taxon>Gunneridae</taxon>
        <taxon>Pentapetalae</taxon>
        <taxon>rosids</taxon>
        <taxon>malvids</taxon>
        <taxon>Brassicales</taxon>
        <taxon>Brassicaceae</taxon>
        <taxon>Brassiceae</taxon>
        <taxon>Brassica</taxon>
    </lineage>
</organism>
<protein>
    <submittedName>
        <fullName evidence="1">Uncharacterized protein</fullName>
    </submittedName>
</protein>
<dbReference type="AlphaFoldDB" id="A0A3P6CA65"/>
<reference evidence="2" key="1">
    <citation type="submission" date="2018-11" db="EMBL/GenBank/DDBJ databases">
        <authorList>
            <consortium name="Genoscope - CEA"/>
            <person name="William W."/>
        </authorList>
    </citation>
    <scope>NUCLEOTIDE SEQUENCE</scope>
</reference>
<gene>
    <name evidence="2" type="ORF">BRAA04T16323Z</name>
    <name evidence="1" type="ORF">BRAPAZ1V2_A04P06790.2</name>
</gene>
<dbReference type="Proteomes" id="UP000694005">
    <property type="component" value="Chromosome A04"/>
</dbReference>
<sequence length="78" mass="9377">FFHSLVGSKRQIIYRDYLYEIRSLLFASPYTYTIWTIFVAKLLRATPDWPDTVSLLLRPTRIRFDSILLKLFFSVWSI</sequence>